<evidence type="ECO:0000313" key="2">
    <source>
        <dbReference type="Proteomes" id="UP000817854"/>
    </source>
</evidence>
<name>A0ABX0IYG3_9FLAO</name>
<proteinExistence type="predicted"/>
<organism evidence="1 2">
    <name type="scientific">Flavobacterium jejuense</name>
    <dbReference type="NCBI Taxonomy" id="1544455"/>
    <lineage>
        <taxon>Bacteria</taxon>
        <taxon>Pseudomonadati</taxon>
        <taxon>Bacteroidota</taxon>
        <taxon>Flavobacteriia</taxon>
        <taxon>Flavobacteriales</taxon>
        <taxon>Flavobacteriaceae</taxon>
        <taxon>Flavobacterium</taxon>
    </lineage>
</organism>
<reference evidence="1 2" key="3">
    <citation type="submission" date="2020-02" db="EMBL/GenBank/DDBJ databases">
        <title>Flavobacterium profundi sp. nov., isolated from a deep-sea seamount.</title>
        <authorList>
            <person name="Zhang D.-C."/>
        </authorList>
    </citation>
    <scope>NUCLEOTIDE SEQUENCE [LARGE SCALE GENOMIC DNA]</scope>
    <source>
        <strain evidence="1 2">EC11</strain>
    </source>
</reference>
<protein>
    <submittedName>
        <fullName evidence="1">Uncharacterized protein</fullName>
    </submittedName>
</protein>
<comment type="caution">
    <text evidence="1">The sequence shown here is derived from an EMBL/GenBank/DDBJ whole genome shotgun (WGS) entry which is preliminary data.</text>
</comment>
<dbReference type="Proteomes" id="UP000817854">
    <property type="component" value="Unassembled WGS sequence"/>
</dbReference>
<evidence type="ECO:0000313" key="1">
    <source>
        <dbReference type="EMBL" id="NHN26784.1"/>
    </source>
</evidence>
<reference evidence="1 2" key="2">
    <citation type="submission" date="2019-05" db="EMBL/GenBank/DDBJ databases">
        <authorList>
            <person name="Lianzixin W."/>
        </authorList>
    </citation>
    <scope>NUCLEOTIDE SEQUENCE [LARGE SCALE GENOMIC DNA]</scope>
    <source>
        <strain evidence="1 2">EC11</strain>
    </source>
</reference>
<reference evidence="2" key="1">
    <citation type="submission" date="2019-05" db="EMBL/GenBank/DDBJ databases">
        <title>Flavobacterium profundi sp. nov., isolated from a deep-sea seamount.</title>
        <authorList>
            <person name="Zhang D.-C."/>
        </authorList>
    </citation>
    <scope>NUCLEOTIDE SEQUENCE [LARGE SCALE GENOMIC DNA]</scope>
    <source>
        <strain evidence="2">EC11</strain>
    </source>
</reference>
<sequence>MSKNVKKFVFQIKHTKILYRSEIINFTYNYILENDLVVDTLTNGNFTSYTQILPEYYLVTVEFFAREKTHDEKLGDQIKHLISTL</sequence>
<accession>A0ABX0IYG3</accession>
<gene>
    <name evidence="1" type="ORF">FIA58_013950</name>
</gene>
<dbReference type="EMBL" id="VEVQ02000009">
    <property type="protein sequence ID" value="NHN26784.1"/>
    <property type="molecule type" value="Genomic_DNA"/>
</dbReference>
<keyword evidence="2" id="KW-1185">Reference proteome</keyword>
<dbReference type="RefSeq" id="WP_140963103.1">
    <property type="nucleotide sequence ID" value="NZ_VEVQ02000009.1"/>
</dbReference>